<proteinExistence type="predicted"/>
<dbReference type="EMBL" id="CAMXCT010001846">
    <property type="protein sequence ID" value="CAI3993542.1"/>
    <property type="molecule type" value="Genomic_DNA"/>
</dbReference>
<dbReference type="Proteomes" id="UP001152797">
    <property type="component" value="Unassembled WGS sequence"/>
</dbReference>
<feature type="region of interest" description="Disordered" evidence="1">
    <location>
        <begin position="83"/>
        <end position="106"/>
    </location>
</feature>
<keyword evidence="4" id="KW-1185">Reference proteome</keyword>
<organism evidence="2">
    <name type="scientific">Cladocopium goreaui</name>
    <dbReference type="NCBI Taxonomy" id="2562237"/>
    <lineage>
        <taxon>Eukaryota</taxon>
        <taxon>Sar</taxon>
        <taxon>Alveolata</taxon>
        <taxon>Dinophyceae</taxon>
        <taxon>Suessiales</taxon>
        <taxon>Symbiodiniaceae</taxon>
        <taxon>Cladocopium</taxon>
    </lineage>
</organism>
<dbReference type="OrthoDB" id="430077at2759"/>
<reference evidence="2" key="1">
    <citation type="submission" date="2022-10" db="EMBL/GenBank/DDBJ databases">
        <authorList>
            <person name="Chen Y."/>
            <person name="Dougan E. K."/>
            <person name="Chan C."/>
            <person name="Rhodes N."/>
            <person name="Thang M."/>
        </authorList>
    </citation>
    <scope>NUCLEOTIDE SEQUENCE</scope>
</reference>
<evidence type="ECO:0000256" key="1">
    <source>
        <dbReference type="SAM" id="MobiDB-lite"/>
    </source>
</evidence>
<accession>A0A9P1CJP9</accession>
<dbReference type="EMBL" id="CAMXCT020001846">
    <property type="protein sequence ID" value="CAL1146917.1"/>
    <property type="molecule type" value="Genomic_DNA"/>
</dbReference>
<feature type="region of interest" description="Disordered" evidence="1">
    <location>
        <begin position="1"/>
        <end position="22"/>
    </location>
</feature>
<feature type="compositionally biased region" description="Polar residues" evidence="1">
    <location>
        <begin position="83"/>
        <end position="104"/>
    </location>
</feature>
<evidence type="ECO:0000313" key="4">
    <source>
        <dbReference type="Proteomes" id="UP001152797"/>
    </source>
</evidence>
<evidence type="ECO:0000313" key="3">
    <source>
        <dbReference type="EMBL" id="CAL1146917.1"/>
    </source>
</evidence>
<reference evidence="3" key="2">
    <citation type="submission" date="2024-04" db="EMBL/GenBank/DDBJ databases">
        <authorList>
            <person name="Chen Y."/>
            <person name="Shah S."/>
            <person name="Dougan E. K."/>
            <person name="Thang M."/>
            <person name="Chan C."/>
        </authorList>
    </citation>
    <scope>NUCLEOTIDE SEQUENCE [LARGE SCALE GENOMIC DNA]</scope>
</reference>
<name>A0A9P1CJP9_9DINO</name>
<protein>
    <submittedName>
        <fullName evidence="2">Uncharacterized protein</fullName>
    </submittedName>
</protein>
<gene>
    <name evidence="2" type="ORF">C1SCF055_LOCUS20278</name>
</gene>
<comment type="caution">
    <text evidence="2">The sequence shown here is derived from an EMBL/GenBank/DDBJ whole genome shotgun (WGS) entry which is preliminary data.</text>
</comment>
<dbReference type="AlphaFoldDB" id="A0A9P1CJP9"/>
<evidence type="ECO:0000313" key="2">
    <source>
        <dbReference type="EMBL" id="CAI3993542.1"/>
    </source>
</evidence>
<sequence>MSPAPQPLNAQRFQRRSRPTVKESLNRVRTNSLGENKPAMAMMAGTEAMSLNTDLLAQCILKQLQAKGSELCHISCNSDAETCSPSASSGTPRSESDGVPQSPSKVPLHLANLLGQNQAPRPPPGLMETSQEPQWQLMNPSAKFKSSCGCALVSHPITVGDFEGLRVIFSPGKLWMSEYCRNTKKHKKTQVTEALPKFGSLQLKLMDSPASVGRRVFFVVGSLRVGPIQTKPGQVITEVCELQSDWRGETTKYQGQLPIRVEVEVSGESS</sequence>
<dbReference type="EMBL" id="CAMXCT030001846">
    <property type="protein sequence ID" value="CAL4780854.1"/>
    <property type="molecule type" value="Genomic_DNA"/>
</dbReference>